<feature type="compositionally biased region" description="Polar residues" evidence="1">
    <location>
        <begin position="156"/>
        <end position="165"/>
    </location>
</feature>
<feature type="region of interest" description="Disordered" evidence="1">
    <location>
        <begin position="1"/>
        <end position="32"/>
    </location>
</feature>
<feature type="region of interest" description="Disordered" evidence="1">
    <location>
        <begin position="200"/>
        <end position="246"/>
    </location>
</feature>
<feature type="compositionally biased region" description="Basic residues" evidence="1">
    <location>
        <begin position="230"/>
        <end position="244"/>
    </location>
</feature>
<gene>
    <name evidence="2" type="ORF">Cadr_000004071</name>
</gene>
<protein>
    <submittedName>
        <fullName evidence="2">Uncharacterized protein</fullName>
    </submittedName>
</protein>
<evidence type="ECO:0000313" key="3">
    <source>
        <dbReference type="Proteomes" id="UP000299084"/>
    </source>
</evidence>
<reference evidence="2 3" key="1">
    <citation type="journal article" date="2019" name="Mol. Ecol. Resour.">
        <title>Improving Illumina assemblies with Hi-C and long reads: an example with the North African dromedary.</title>
        <authorList>
            <person name="Elbers J.P."/>
            <person name="Rogers M.F."/>
            <person name="Perelman P.L."/>
            <person name="Proskuryakova A.A."/>
            <person name="Serdyukova N.A."/>
            <person name="Johnson W.E."/>
            <person name="Horin P."/>
            <person name="Corander J."/>
            <person name="Murphy D."/>
            <person name="Burger P.A."/>
        </authorList>
    </citation>
    <scope>NUCLEOTIDE SEQUENCE [LARGE SCALE GENOMIC DNA]</scope>
    <source>
        <strain evidence="2">Drom800</strain>
        <tissue evidence="2">Blood</tissue>
    </source>
</reference>
<keyword evidence="3" id="KW-1185">Reference proteome</keyword>
<name>A0A5N4EBU1_CAMDR</name>
<evidence type="ECO:0000256" key="1">
    <source>
        <dbReference type="SAM" id="MobiDB-lite"/>
    </source>
</evidence>
<dbReference type="Proteomes" id="UP000299084">
    <property type="component" value="Unassembled WGS sequence"/>
</dbReference>
<accession>A0A5N4EBU1</accession>
<organism evidence="2 3">
    <name type="scientific">Camelus dromedarius</name>
    <name type="common">Dromedary</name>
    <name type="synonym">Arabian camel</name>
    <dbReference type="NCBI Taxonomy" id="9838"/>
    <lineage>
        <taxon>Eukaryota</taxon>
        <taxon>Metazoa</taxon>
        <taxon>Chordata</taxon>
        <taxon>Craniata</taxon>
        <taxon>Vertebrata</taxon>
        <taxon>Euteleostomi</taxon>
        <taxon>Mammalia</taxon>
        <taxon>Eutheria</taxon>
        <taxon>Laurasiatheria</taxon>
        <taxon>Artiodactyla</taxon>
        <taxon>Tylopoda</taxon>
        <taxon>Camelidae</taxon>
        <taxon>Camelus</taxon>
    </lineage>
</organism>
<dbReference type="EMBL" id="JWIN03000003">
    <property type="protein sequence ID" value="KAB1280820.1"/>
    <property type="molecule type" value="Genomic_DNA"/>
</dbReference>
<proteinExistence type="predicted"/>
<sequence length="374" mass="42002">MGKGRVTEDGPTVVSRDKSQRPCIPSSGSQQRVSSFQVPKTLVAGLWRMLGGNKLEASLSTAHWLQLIRFQDTCHRVGPNDLPVVKGELPTGWGRELAVREPCVGHWDIKWPPSLPCTQVPFLHLGLRDHTHSSGNLEEGSVKSGTQTPLLPDQQRGCSVQEGTRSTDQRWGLRRGCPCRPAGQELGILSCERLRSLPDREEEPAERCAQGPRGRRGSAGRGKPAARDRTPRRRSRTRVTRSSRRGGAGWTVLREAFREPGAPQQCPQDCIWHQAFFSFLDPHSHLATRPSSFPQSHAVPRVATSRNKRTSSRYCSYHGCWRAWGLRMWSIQPTSRWAGVRGWERLMMLAATTADLYLLAETQVRCLLRWPQKS</sequence>
<evidence type="ECO:0000313" key="2">
    <source>
        <dbReference type="EMBL" id="KAB1280820.1"/>
    </source>
</evidence>
<comment type="caution">
    <text evidence="2">The sequence shown here is derived from an EMBL/GenBank/DDBJ whole genome shotgun (WGS) entry which is preliminary data.</text>
</comment>
<dbReference type="AlphaFoldDB" id="A0A5N4EBU1"/>
<feature type="region of interest" description="Disordered" evidence="1">
    <location>
        <begin position="133"/>
        <end position="165"/>
    </location>
</feature>